<dbReference type="SUPFAM" id="SSF51735">
    <property type="entry name" value="NAD(P)-binding Rossmann-fold domains"/>
    <property type="match status" value="1"/>
</dbReference>
<name>A0A1I7T0T4_9PELO</name>
<feature type="domain" description="NAD-dependent epimerase/dehydratase" evidence="2">
    <location>
        <begin position="3"/>
        <end position="172"/>
    </location>
</feature>
<dbReference type="WBParaSite" id="Csp11.Scaffold451.g1309.t1">
    <property type="protein sequence ID" value="Csp11.Scaffold451.g1309.t1"/>
    <property type="gene ID" value="Csp11.Scaffold451.g1309"/>
</dbReference>
<evidence type="ECO:0000313" key="3">
    <source>
        <dbReference type="Proteomes" id="UP000095282"/>
    </source>
</evidence>
<dbReference type="Gene3D" id="3.40.50.720">
    <property type="entry name" value="NAD(P)-binding Rossmann-like Domain"/>
    <property type="match status" value="1"/>
</dbReference>
<dbReference type="AlphaFoldDB" id="A0A1I7T0T4"/>
<dbReference type="InterPro" id="IPR001509">
    <property type="entry name" value="Epimerase_deHydtase"/>
</dbReference>
<dbReference type="InterPro" id="IPR036291">
    <property type="entry name" value="NAD(P)-bd_dom_sf"/>
</dbReference>
<keyword evidence="3" id="KW-1185">Reference proteome</keyword>
<dbReference type="Proteomes" id="UP000095282">
    <property type="component" value="Unplaced"/>
</dbReference>
<sequence length="426" mass="46902">MTVLVTGGISKVSNQLAENLVEQGRNVVFLHDGSTQSIPSDLLKNSSFTLVNVSSVNEDVIKSLIETKNIKTVFDGSLTTSDVYLGPLQGARKLLLGITSVLDAIRKSISPPSLILISGEDVYGNSENRVETEPLQPINFVGSAQMSVEAMVHSYAVSYRIPTVIGRFPRVVVASKSELNSELKSFEQSDFVNILEISDAVQGILAIEKLAKSEKPAEVFNISNSKEFLVSNISESRNSKLSNSKIISETNWNPSDLSSLPAESQKKMEVIKPVFLVFGGDSELKTQFYEVAKADGVIVKESSIKNLQEASDKSVIDEINSIKPSHLVYFGNETDSFEGDCFTLRTNMATNLYFPWLLASLSERFLLHFTHFGNTEISQETSSLAVKGFTGKMLKYFENTLNLGPKIDENTLKLMKDRKTDGTNNN</sequence>
<comment type="similarity">
    <text evidence="1">Belongs to the NAD(P)-dependent epimerase/dehydratase family.</text>
</comment>
<dbReference type="STRING" id="1561998.A0A1I7T0T4"/>
<proteinExistence type="inferred from homology"/>
<dbReference type="eggNOG" id="ENOG502STYJ">
    <property type="taxonomic scope" value="Eukaryota"/>
</dbReference>
<dbReference type="Pfam" id="PF01370">
    <property type="entry name" value="Epimerase"/>
    <property type="match status" value="1"/>
</dbReference>
<evidence type="ECO:0000313" key="4">
    <source>
        <dbReference type="WBParaSite" id="Csp11.Scaffold451.g1309.t1"/>
    </source>
</evidence>
<accession>A0A1I7T0T4</accession>
<dbReference type="PANTHER" id="PTHR43000">
    <property type="entry name" value="DTDP-D-GLUCOSE 4,6-DEHYDRATASE-RELATED"/>
    <property type="match status" value="1"/>
</dbReference>
<protein>
    <submittedName>
        <fullName evidence="4">NAD(P)-bd_dom domain-containing protein</fullName>
    </submittedName>
</protein>
<reference evidence="4" key="1">
    <citation type="submission" date="2016-11" db="UniProtKB">
        <authorList>
            <consortium name="WormBaseParasite"/>
        </authorList>
    </citation>
    <scope>IDENTIFICATION</scope>
</reference>
<organism evidence="3 4">
    <name type="scientific">Caenorhabditis tropicalis</name>
    <dbReference type="NCBI Taxonomy" id="1561998"/>
    <lineage>
        <taxon>Eukaryota</taxon>
        <taxon>Metazoa</taxon>
        <taxon>Ecdysozoa</taxon>
        <taxon>Nematoda</taxon>
        <taxon>Chromadorea</taxon>
        <taxon>Rhabditida</taxon>
        <taxon>Rhabditina</taxon>
        <taxon>Rhabditomorpha</taxon>
        <taxon>Rhabditoidea</taxon>
        <taxon>Rhabditidae</taxon>
        <taxon>Peloderinae</taxon>
        <taxon>Caenorhabditis</taxon>
    </lineage>
</organism>
<evidence type="ECO:0000259" key="2">
    <source>
        <dbReference type="Pfam" id="PF01370"/>
    </source>
</evidence>
<evidence type="ECO:0000256" key="1">
    <source>
        <dbReference type="ARBA" id="ARBA00007637"/>
    </source>
</evidence>